<accession>A0AB34JZE3</accession>
<dbReference type="EMBL" id="JBGBPQ010000003">
    <property type="protein sequence ID" value="KAL1526271.1"/>
    <property type="molecule type" value="Genomic_DNA"/>
</dbReference>
<gene>
    <name evidence="10" type="ORF">AB1Y20_014989</name>
</gene>
<feature type="repeat" description="Solcar" evidence="8">
    <location>
        <begin position="4"/>
        <end position="94"/>
    </location>
</feature>
<keyword evidence="6" id="KW-1133">Transmembrane helix</keyword>
<feature type="repeat" description="Solcar" evidence="8">
    <location>
        <begin position="104"/>
        <end position="189"/>
    </location>
</feature>
<evidence type="ECO:0000256" key="5">
    <source>
        <dbReference type="ARBA" id="ARBA00022737"/>
    </source>
</evidence>
<dbReference type="Pfam" id="PF00153">
    <property type="entry name" value="Mito_carr"/>
    <property type="match status" value="3"/>
</dbReference>
<evidence type="ECO:0000256" key="6">
    <source>
        <dbReference type="ARBA" id="ARBA00022989"/>
    </source>
</evidence>
<feature type="repeat" description="Solcar" evidence="8">
    <location>
        <begin position="197"/>
        <end position="288"/>
    </location>
</feature>
<keyword evidence="5" id="KW-0677">Repeat</keyword>
<evidence type="ECO:0000256" key="2">
    <source>
        <dbReference type="ARBA" id="ARBA00006375"/>
    </source>
</evidence>
<dbReference type="GO" id="GO:0016020">
    <property type="term" value="C:membrane"/>
    <property type="evidence" value="ECO:0007669"/>
    <property type="project" value="UniProtKB-SubCell"/>
</dbReference>
<keyword evidence="7 8" id="KW-0472">Membrane</keyword>
<keyword evidence="11" id="KW-1185">Reference proteome</keyword>
<comment type="caution">
    <text evidence="10">The sequence shown here is derived from an EMBL/GenBank/DDBJ whole genome shotgun (WGS) entry which is preliminary data.</text>
</comment>
<evidence type="ECO:0000256" key="8">
    <source>
        <dbReference type="PROSITE-ProRule" id="PRU00282"/>
    </source>
</evidence>
<dbReference type="PROSITE" id="PS50920">
    <property type="entry name" value="SOLCAR"/>
    <property type="match status" value="3"/>
</dbReference>
<dbReference type="AlphaFoldDB" id="A0AB34JZE3"/>
<name>A0AB34JZE3_PRYPA</name>
<evidence type="ECO:0000256" key="4">
    <source>
        <dbReference type="ARBA" id="ARBA00022692"/>
    </source>
</evidence>
<keyword evidence="3 9" id="KW-0813">Transport</keyword>
<protein>
    <submittedName>
        <fullName evidence="10">Uncharacterized protein</fullName>
    </submittedName>
</protein>
<evidence type="ECO:0000256" key="9">
    <source>
        <dbReference type="RuleBase" id="RU000488"/>
    </source>
</evidence>
<evidence type="ECO:0000313" key="11">
    <source>
        <dbReference type="Proteomes" id="UP001515480"/>
    </source>
</evidence>
<evidence type="ECO:0000256" key="3">
    <source>
        <dbReference type="ARBA" id="ARBA00022448"/>
    </source>
</evidence>
<keyword evidence="4 8" id="KW-0812">Transmembrane</keyword>
<dbReference type="PANTHER" id="PTHR45618">
    <property type="entry name" value="MITOCHONDRIAL DICARBOXYLATE CARRIER-RELATED"/>
    <property type="match status" value="1"/>
</dbReference>
<comment type="subcellular location">
    <subcellularLocation>
        <location evidence="1">Membrane</location>
        <topology evidence="1">Multi-pass membrane protein</topology>
    </subcellularLocation>
</comment>
<dbReference type="PRINTS" id="PR00926">
    <property type="entry name" value="MITOCARRIER"/>
</dbReference>
<evidence type="ECO:0000313" key="10">
    <source>
        <dbReference type="EMBL" id="KAL1526271.1"/>
    </source>
</evidence>
<proteinExistence type="inferred from homology"/>
<comment type="similarity">
    <text evidence="2 9">Belongs to the mitochondrial carrier (TC 2.A.29) family.</text>
</comment>
<sequence>MTDSTAAQRCFAASIGAAVAESVTLPIDIAKVRLQTQAPLPDGSLRYTGFLQTMTRVGKDEGLRALWRGITPALVRQISYTSMSFVLYTPVRNALAGDTPADQIPFWKRVLAGGSAGAISILTMNPTDVVKTQMQNHRGNESLKMTNVATSVYQKAGILGFWRGWQPNVARCFIGNAAEIGCYDEAKTRLKRSGVPDGPLAHFGASGIAGVVSAIFSTPVDVVKTRLMAQAGGGKIEWTEYKGVIDCFIRLPQQEGFAALYKGFWPLATRKIAWTVVYFVTYEQALQCVRGSYS</sequence>
<organism evidence="10 11">
    <name type="scientific">Prymnesium parvum</name>
    <name type="common">Toxic golden alga</name>
    <dbReference type="NCBI Taxonomy" id="97485"/>
    <lineage>
        <taxon>Eukaryota</taxon>
        <taxon>Haptista</taxon>
        <taxon>Haptophyta</taxon>
        <taxon>Prymnesiophyceae</taxon>
        <taxon>Prymnesiales</taxon>
        <taxon>Prymnesiaceae</taxon>
        <taxon>Prymnesium</taxon>
    </lineage>
</organism>
<evidence type="ECO:0000256" key="7">
    <source>
        <dbReference type="ARBA" id="ARBA00023136"/>
    </source>
</evidence>
<evidence type="ECO:0000256" key="1">
    <source>
        <dbReference type="ARBA" id="ARBA00004141"/>
    </source>
</evidence>
<dbReference type="GO" id="GO:0055085">
    <property type="term" value="P:transmembrane transport"/>
    <property type="evidence" value="ECO:0007669"/>
    <property type="project" value="InterPro"/>
</dbReference>
<dbReference type="InterPro" id="IPR018108">
    <property type="entry name" value="MCP_transmembrane"/>
</dbReference>
<dbReference type="InterPro" id="IPR002067">
    <property type="entry name" value="MCP"/>
</dbReference>
<dbReference type="Proteomes" id="UP001515480">
    <property type="component" value="Unassembled WGS sequence"/>
</dbReference>
<reference evidence="10 11" key="1">
    <citation type="journal article" date="2024" name="Science">
        <title>Giant polyketide synthase enzymes in the biosynthesis of giant marine polyether toxins.</title>
        <authorList>
            <person name="Fallon T.R."/>
            <person name="Shende V.V."/>
            <person name="Wierzbicki I.H."/>
            <person name="Pendleton A.L."/>
            <person name="Watervoot N.F."/>
            <person name="Auber R.P."/>
            <person name="Gonzalez D.J."/>
            <person name="Wisecaver J.H."/>
            <person name="Moore B.S."/>
        </authorList>
    </citation>
    <scope>NUCLEOTIDE SEQUENCE [LARGE SCALE GENOMIC DNA]</scope>
    <source>
        <strain evidence="10 11">12B1</strain>
    </source>
</reference>
<dbReference type="InterPro" id="IPR050391">
    <property type="entry name" value="Mito_Metabolite_Transporter"/>
</dbReference>
<dbReference type="Gene3D" id="1.50.40.10">
    <property type="entry name" value="Mitochondrial carrier domain"/>
    <property type="match status" value="1"/>
</dbReference>
<dbReference type="InterPro" id="IPR023395">
    <property type="entry name" value="MCP_dom_sf"/>
</dbReference>
<dbReference type="SUPFAM" id="SSF103506">
    <property type="entry name" value="Mitochondrial carrier"/>
    <property type="match status" value="1"/>
</dbReference>